<keyword evidence="1" id="KW-0378">Hydrolase</keyword>
<organism evidence="1">
    <name type="scientific">Sesamum radiatum</name>
    <name type="common">Black benniseed</name>
    <dbReference type="NCBI Taxonomy" id="300843"/>
    <lineage>
        <taxon>Eukaryota</taxon>
        <taxon>Viridiplantae</taxon>
        <taxon>Streptophyta</taxon>
        <taxon>Embryophyta</taxon>
        <taxon>Tracheophyta</taxon>
        <taxon>Spermatophyta</taxon>
        <taxon>Magnoliopsida</taxon>
        <taxon>eudicotyledons</taxon>
        <taxon>Gunneridae</taxon>
        <taxon>Pentapetalae</taxon>
        <taxon>asterids</taxon>
        <taxon>lamiids</taxon>
        <taxon>Lamiales</taxon>
        <taxon>Pedaliaceae</taxon>
        <taxon>Sesamum</taxon>
    </lineage>
</organism>
<dbReference type="GO" id="GO:0008233">
    <property type="term" value="F:peptidase activity"/>
    <property type="evidence" value="ECO:0007669"/>
    <property type="project" value="UniProtKB-KW"/>
</dbReference>
<proteinExistence type="predicted"/>
<dbReference type="PANTHER" id="PTHR46366:SF1">
    <property type="entry name" value="PDZ DOMAIN-CONTAINING PROTEIN C1685.05"/>
    <property type="match status" value="1"/>
</dbReference>
<dbReference type="SUPFAM" id="SSF50494">
    <property type="entry name" value="Trypsin-like serine proteases"/>
    <property type="match status" value="1"/>
</dbReference>
<dbReference type="EMBL" id="JACGWJ010000018">
    <property type="protein sequence ID" value="KAL0350304.1"/>
    <property type="molecule type" value="Genomic_DNA"/>
</dbReference>
<reference evidence="1" key="2">
    <citation type="journal article" date="2024" name="Plant">
        <title>Genomic evolution and insights into agronomic trait innovations of Sesamum species.</title>
        <authorList>
            <person name="Miao H."/>
            <person name="Wang L."/>
            <person name="Qu L."/>
            <person name="Liu H."/>
            <person name="Sun Y."/>
            <person name="Le M."/>
            <person name="Wang Q."/>
            <person name="Wei S."/>
            <person name="Zheng Y."/>
            <person name="Lin W."/>
            <person name="Duan Y."/>
            <person name="Cao H."/>
            <person name="Xiong S."/>
            <person name="Wang X."/>
            <person name="Wei L."/>
            <person name="Li C."/>
            <person name="Ma Q."/>
            <person name="Ju M."/>
            <person name="Zhao R."/>
            <person name="Li G."/>
            <person name="Mu C."/>
            <person name="Tian Q."/>
            <person name="Mei H."/>
            <person name="Zhang T."/>
            <person name="Gao T."/>
            <person name="Zhang H."/>
        </authorList>
    </citation>
    <scope>NUCLEOTIDE SEQUENCE</scope>
    <source>
        <strain evidence="1">G02</strain>
    </source>
</reference>
<comment type="caution">
    <text evidence="1">The sequence shown here is derived from an EMBL/GenBank/DDBJ whole genome shotgun (WGS) entry which is preliminary data.</text>
</comment>
<reference evidence="1" key="1">
    <citation type="submission" date="2020-06" db="EMBL/GenBank/DDBJ databases">
        <authorList>
            <person name="Li T."/>
            <person name="Hu X."/>
            <person name="Zhang T."/>
            <person name="Song X."/>
            <person name="Zhang H."/>
            <person name="Dai N."/>
            <person name="Sheng W."/>
            <person name="Hou X."/>
            <person name="Wei L."/>
        </authorList>
    </citation>
    <scope>NUCLEOTIDE SEQUENCE</scope>
    <source>
        <strain evidence="1">G02</strain>
        <tissue evidence="1">Leaf</tissue>
    </source>
</reference>
<accession>A0AAW2P5V8</accession>
<name>A0AAW2P5V8_SESRA</name>
<dbReference type="InterPro" id="IPR009003">
    <property type="entry name" value="Peptidase_S1_PA"/>
</dbReference>
<dbReference type="InterPro" id="IPR043504">
    <property type="entry name" value="Peptidase_S1_PA_chymotrypsin"/>
</dbReference>
<keyword evidence="1" id="KW-0645">Protease</keyword>
<protein>
    <submittedName>
        <fullName evidence="1">Protease Do-like 7</fullName>
    </submittedName>
</protein>
<gene>
    <name evidence="1" type="ORF">Sradi_4179600</name>
</gene>
<evidence type="ECO:0000313" key="1">
    <source>
        <dbReference type="EMBL" id="KAL0350304.1"/>
    </source>
</evidence>
<dbReference type="Gene3D" id="2.40.10.10">
    <property type="entry name" value="Trypsin-like serine proteases"/>
    <property type="match status" value="1"/>
</dbReference>
<dbReference type="PANTHER" id="PTHR46366">
    <property type="entry name" value="PRO-APOPTOTIC SERINE PROTEASE NMA111"/>
    <property type="match status" value="1"/>
</dbReference>
<sequence>MNSGMGTGTEKSMEDKLCVEIDQAFKGNRATAEDWRRALDKVVPAIVVLRVTACRAFDTESAGVSYATGFVVDKRRGIILTNRHVVKPG</sequence>
<dbReference type="GO" id="GO:0006508">
    <property type="term" value="P:proteolysis"/>
    <property type="evidence" value="ECO:0007669"/>
    <property type="project" value="UniProtKB-KW"/>
</dbReference>
<dbReference type="AlphaFoldDB" id="A0AAW2P5V8"/>